<dbReference type="NCBIfam" id="TIGR01641">
    <property type="entry name" value="phageSPP1_gp7"/>
    <property type="match status" value="1"/>
</dbReference>
<keyword evidence="3" id="KW-1185">Reference proteome</keyword>
<reference evidence="2" key="1">
    <citation type="submission" date="2020-09" db="EMBL/GenBank/DDBJ databases">
        <title>New species isolated from human feces.</title>
        <authorList>
            <person name="Kitahara M."/>
            <person name="Shigeno Y."/>
            <person name="Shime M."/>
            <person name="Matsumoto Y."/>
            <person name="Nakamura S."/>
            <person name="Motooka D."/>
            <person name="Fukuoka S."/>
            <person name="Nishikawa H."/>
            <person name="Benno Y."/>
        </authorList>
    </citation>
    <scope>NUCLEOTIDE SEQUENCE</scope>
    <source>
        <strain evidence="2">MM59</strain>
    </source>
</reference>
<evidence type="ECO:0000313" key="2">
    <source>
        <dbReference type="EMBL" id="BCK83441.1"/>
    </source>
</evidence>
<evidence type="ECO:0000259" key="1">
    <source>
        <dbReference type="Pfam" id="PF04233"/>
    </source>
</evidence>
<sequence length="201" mass="23039">MSGYYDITDKAIDLLNGRAVKRFEDAKDKAAQMGFDELNVLEVTQTMYDQLRKDNQDVFLELAQERYQEAEPHGEEPPDLAWLLALLAAYNAVTKVIYDNDVDRKRQYTAEGINSSTAKVTEFRRGLHYWADLTATYGDIVTDESTLKAYRDAGVKKVRWVTAGDEKVCATCRERNGKIYSINSIPTKPHRRCRCVFEPVR</sequence>
<dbReference type="InterPro" id="IPR006528">
    <property type="entry name" value="Phage_head_morphogenesis_dom"/>
</dbReference>
<accession>A0A810QCV3</accession>
<proteinExistence type="predicted"/>
<name>A0A810QCV3_9FIRM</name>
<dbReference type="Pfam" id="PF04233">
    <property type="entry name" value="Phage_Mu_F"/>
    <property type="match status" value="1"/>
</dbReference>
<organism evidence="2 3">
    <name type="scientific">Pusillibacter faecalis</name>
    <dbReference type="NCBI Taxonomy" id="2714358"/>
    <lineage>
        <taxon>Bacteria</taxon>
        <taxon>Bacillati</taxon>
        <taxon>Bacillota</taxon>
        <taxon>Clostridia</taxon>
        <taxon>Eubacteriales</taxon>
        <taxon>Oscillospiraceae</taxon>
        <taxon>Pusillibacter</taxon>
    </lineage>
</organism>
<dbReference type="AlphaFoldDB" id="A0A810QCV3"/>
<protein>
    <recommendedName>
        <fullName evidence="1">Phage head morphogenesis domain-containing protein</fullName>
    </recommendedName>
</protein>
<dbReference type="Proteomes" id="UP000679848">
    <property type="component" value="Chromosome"/>
</dbReference>
<dbReference type="EMBL" id="AP023420">
    <property type="protein sequence ID" value="BCK83441.1"/>
    <property type="molecule type" value="Genomic_DNA"/>
</dbReference>
<gene>
    <name evidence="2" type="ORF">MM59RIKEN_07600</name>
</gene>
<evidence type="ECO:0000313" key="3">
    <source>
        <dbReference type="Proteomes" id="UP000679848"/>
    </source>
</evidence>
<dbReference type="KEGG" id="pfaa:MM59RIKEN_07600"/>
<dbReference type="RefSeq" id="WP_213542694.1">
    <property type="nucleotide sequence ID" value="NZ_AP023420.1"/>
</dbReference>
<feature type="domain" description="Phage head morphogenesis" evidence="1">
    <location>
        <begin position="148"/>
        <end position="197"/>
    </location>
</feature>